<gene>
    <name evidence="3" type="ORF">AMJ44_03895</name>
</gene>
<evidence type="ECO:0008006" key="5">
    <source>
        <dbReference type="Google" id="ProtNLM"/>
    </source>
</evidence>
<evidence type="ECO:0000313" key="4">
    <source>
        <dbReference type="Proteomes" id="UP000051861"/>
    </source>
</evidence>
<proteinExistence type="predicted"/>
<feature type="domain" description="Hydantoinase/oxoprolinase N-terminal" evidence="2">
    <location>
        <begin position="5"/>
        <end position="174"/>
    </location>
</feature>
<name>A0A0S7Y5I5_UNCSA</name>
<evidence type="ECO:0000313" key="3">
    <source>
        <dbReference type="EMBL" id="KPJ69388.1"/>
    </source>
</evidence>
<dbReference type="Gene3D" id="3.30.420.40">
    <property type="match status" value="1"/>
</dbReference>
<dbReference type="InterPro" id="IPR045079">
    <property type="entry name" value="Oxoprolinase-like"/>
</dbReference>
<dbReference type="InterPro" id="IPR002821">
    <property type="entry name" value="Hydantoinase_A"/>
</dbReference>
<organism evidence="3 4">
    <name type="scientific">candidate division WOR-1 bacterium DG_54_3</name>
    <dbReference type="NCBI Taxonomy" id="1703775"/>
    <lineage>
        <taxon>Bacteria</taxon>
        <taxon>Bacillati</taxon>
        <taxon>Saganbacteria</taxon>
    </lineage>
</organism>
<dbReference type="PATRIC" id="fig|1703775.3.peg.969"/>
<dbReference type="GO" id="GO:0006749">
    <property type="term" value="P:glutathione metabolic process"/>
    <property type="evidence" value="ECO:0007669"/>
    <property type="project" value="TreeGrafter"/>
</dbReference>
<dbReference type="GO" id="GO:0005829">
    <property type="term" value="C:cytosol"/>
    <property type="evidence" value="ECO:0007669"/>
    <property type="project" value="TreeGrafter"/>
</dbReference>
<dbReference type="InterPro" id="IPR043129">
    <property type="entry name" value="ATPase_NBD"/>
</dbReference>
<feature type="domain" description="Hydantoinase A/oxoprolinase" evidence="1">
    <location>
        <begin position="194"/>
        <end position="499"/>
    </location>
</feature>
<dbReference type="AlphaFoldDB" id="A0A0S7Y5I5"/>
<dbReference type="Pfam" id="PF01968">
    <property type="entry name" value="Hydantoinase_A"/>
    <property type="match status" value="1"/>
</dbReference>
<comment type="caution">
    <text evidence="3">The sequence shown here is derived from an EMBL/GenBank/DDBJ whole genome shotgun (WGS) entry which is preliminary data.</text>
</comment>
<protein>
    <recommendedName>
        <fullName evidence="5">Hydantoinase</fullName>
    </recommendedName>
</protein>
<dbReference type="GO" id="GO:0017168">
    <property type="term" value="F:5-oxoprolinase (ATP-hydrolyzing) activity"/>
    <property type="evidence" value="ECO:0007669"/>
    <property type="project" value="TreeGrafter"/>
</dbReference>
<evidence type="ECO:0000259" key="1">
    <source>
        <dbReference type="Pfam" id="PF01968"/>
    </source>
</evidence>
<dbReference type="EMBL" id="LIZX01000025">
    <property type="protein sequence ID" value="KPJ69388.1"/>
    <property type="molecule type" value="Genomic_DNA"/>
</dbReference>
<dbReference type="InterPro" id="IPR008040">
    <property type="entry name" value="Hydant_A_N"/>
</dbReference>
<reference evidence="3 4" key="1">
    <citation type="journal article" date="2015" name="Microbiome">
        <title>Genomic resolution of linkages in carbon, nitrogen, and sulfur cycling among widespread estuary sediment bacteria.</title>
        <authorList>
            <person name="Baker B.J."/>
            <person name="Lazar C.S."/>
            <person name="Teske A.P."/>
            <person name="Dick G.J."/>
        </authorList>
    </citation>
    <scope>NUCLEOTIDE SEQUENCE [LARGE SCALE GENOMIC DNA]</scope>
    <source>
        <strain evidence="3">DG_54_3</strain>
    </source>
</reference>
<sequence>MSKVRIGIDVGGTFTHAVAVSSNTLEIIGESKVLTTHSSPQGVAQGIIESLENLLKKCSFSPQDVTYIAHSTTQATNSLLEGDVSNVGIIGMGKGIEKFRAERETCIPSIELAKEKFLITSYRFLDITKGIDLHKGRKLLNDLIQDGCSAAVFSQAFSPDDPTFENALKNVATELKIPAVAGHEISGLYGLKVRTRTAAINASILPMMMNVAQNTEESIKAADISAPLMVMRSDGGVISMPEVKRRPIQTILSGPAAGVAGALLYSKVSDGIFIDVGGTSTDISVIKDGRAKIKTAEIGGHKLYLKTLDVRTAGLAGGSMVRVKGKEIIDVGPRSAHIAGFPYSAFSTSEDMKGLEIYSLKPKASDPKDYVAVKSSTGKSFAITVTCAANALNKVKQGDYAFGNRESARKALEPLARMLDKSIDQVAEKILDLGSKKLILEIDKLIKDYNLDRENIVLIGGGGGAGALVPYIAKKMGLEGVVAPNHAVISAIGVAMSLVHDVVERMVVAPKENDILEIRQLAQESVIGMGALPESIEVKIEIEAKKNIIRASATGATELRLKDKNAEVSQENKKAVAAKSMKTSVESVKLLGSTDFFDVFASEIKEKSFFGLIETKRNPVRVIDREGIVRLARGDAAILLTRVEEALKDLETLVKKYSTYGDAGEKLPHIFVLCRSRLLDLSGIPDFVEMATIARVELEKFKRDMPVILISTTF</sequence>
<dbReference type="Proteomes" id="UP000051861">
    <property type="component" value="Unassembled WGS sequence"/>
</dbReference>
<dbReference type="PANTHER" id="PTHR11365:SF23">
    <property type="entry name" value="HYPOTHETICAL 5-OXOPROLINASE (EUROFUNG)-RELATED"/>
    <property type="match status" value="1"/>
</dbReference>
<dbReference type="PANTHER" id="PTHR11365">
    <property type="entry name" value="5-OXOPROLINASE RELATED"/>
    <property type="match status" value="1"/>
</dbReference>
<dbReference type="SUPFAM" id="SSF53067">
    <property type="entry name" value="Actin-like ATPase domain"/>
    <property type="match status" value="1"/>
</dbReference>
<accession>A0A0S7Y5I5</accession>
<dbReference type="Pfam" id="PF05378">
    <property type="entry name" value="Hydant_A_N"/>
    <property type="match status" value="1"/>
</dbReference>
<evidence type="ECO:0000259" key="2">
    <source>
        <dbReference type="Pfam" id="PF05378"/>
    </source>
</evidence>